<dbReference type="OrthoDB" id="78108at2759"/>
<accession>A0A1V9Z6H0</accession>
<reference evidence="2 3" key="1">
    <citation type="journal article" date="2014" name="Genome Biol. Evol.">
        <title>The secreted proteins of Achlya hypogyna and Thraustotheca clavata identify the ancestral oomycete secretome and reveal gene acquisitions by horizontal gene transfer.</title>
        <authorList>
            <person name="Misner I."/>
            <person name="Blouin N."/>
            <person name="Leonard G."/>
            <person name="Richards T.A."/>
            <person name="Lane C.E."/>
        </authorList>
    </citation>
    <scope>NUCLEOTIDE SEQUENCE [LARGE SCALE GENOMIC DNA]</scope>
    <source>
        <strain evidence="2 3">ATCC 48635</strain>
    </source>
</reference>
<name>A0A1V9Z6H0_ACHHY</name>
<keyword evidence="3" id="KW-1185">Reference proteome</keyword>
<protein>
    <recommendedName>
        <fullName evidence="4">Secreted protein</fullName>
    </recommendedName>
</protein>
<dbReference type="AlphaFoldDB" id="A0A1V9Z6H0"/>
<feature type="signal peptide" evidence="1">
    <location>
        <begin position="1"/>
        <end position="22"/>
    </location>
</feature>
<evidence type="ECO:0008006" key="4">
    <source>
        <dbReference type="Google" id="ProtNLM"/>
    </source>
</evidence>
<evidence type="ECO:0000313" key="2">
    <source>
        <dbReference type="EMBL" id="OQR93532.1"/>
    </source>
</evidence>
<dbReference type="EMBL" id="JNBR01000404">
    <property type="protein sequence ID" value="OQR93532.1"/>
    <property type="molecule type" value="Genomic_DNA"/>
</dbReference>
<gene>
    <name evidence="2" type="ORF">ACHHYP_02465</name>
</gene>
<keyword evidence="1" id="KW-0732">Signal</keyword>
<organism evidence="2 3">
    <name type="scientific">Achlya hypogyna</name>
    <name type="common">Oomycete</name>
    <name type="synonym">Protoachlya hypogyna</name>
    <dbReference type="NCBI Taxonomy" id="1202772"/>
    <lineage>
        <taxon>Eukaryota</taxon>
        <taxon>Sar</taxon>
        <taxon>Stramenopiles</taxon>
        <taxon>Oomycota</taxon>
        <taxon>Saprolegniomycetes</taxon>
        <taxon>Saprolegniales</taxon>
        <taxon>Achlyaceae</taxon>
        <taxon>Achlya</taxon>
    </lineage>
</organism>
<feature type="chain" id="PRO_5012348050" description="Secreted protein" evidence="1">
    <location>
        <begin position="23"/>
        <end position="163"/>
    </location>
</feature>
<comment type="caution">
    <text evidence="2">The sequence shown here is derived from an EMBL/GenBank/DDBJ whole genome shotgun (WGS) entry which is preliminary data.</text>
</comment>
<sequence>MSFTFAIGLTLSFLSSLMTACAANTTAPSATDALAKTRRSHVELSRQQSFAAKRTLSKSVLTASMLMTSEYLWLIENLERLVHHATMFGLDMTTGAVYLKRLKAIRNVVQTKPNEICQWLPLLEDIVGALNDHADDFKRMDLWYQVIECDTVMEDLRDVCQAI</sequence>
<evidence type="ECO:0000256" key="1">
    <source>
        <dbReference type="SAM" id="SignalP"/>
    </source>
</evidence>
<evidence type="ECO:0000313" key="3">
    <source>
        <dbReference type="Proteomes" id="UP000243579"/>
    </source>
</evidence>
<dbReference type="Proteomes" id="UP000243579">
    <property type="component" value="Unassembled WGS sequence"/>
</dbReference>
<proteinExistence type="predicted"/>